<dbReference type="GO" id="GO:0005524">
    <property type="term" value="F:ATP binding"/>
    <property type="evidence" value="ECO:0007669"/>
    <property type="project" value="UniProtKB-KW"/>
</dbReference>
<dbReference type="EC" id="2.7.13.3" evidence="2"/>
<dbReference type="GeneID" id="99670282"/>
<evidence type="ECO:0000256" key="3">
    <source>
        <dbReference type="ARBA" id="ARBA00022553"/>
    </source>
</evidence>
<dbReference type="EMBL" id="QSDG01000003">
    <property type="protein sequence ID" value="RGY70716.1"/>
    <property type="molecule type" value="Genomic_DNA"/>
</dbReference>
<dbReference type="OrthoDB" id="9796457at2"/>
<dbReference type="InterPro" id="IPR036890">
    <property type="entry name" value="HATPase_C_sf"/>
</dbReference>
<evidence type="ECO:0000313" key="10">
    <source>
        <dbReference type="EMBL" id="MCZ2656202.1"/>
    </source>
</evidence>
<dbReference type="InterPro" id="IPR005467">
    <property type="entry name" value="His_kinase_dom"/>
</dbReference>
<evidence type="ECO:0000313" key="14">
    <source>
        <dbReference type="Proteomes" id="UP000284614"/>
    </source>
</evidence>
<proteinExistence type="predicted"/>
<keyword evidence="7" id="KW-0175">Coiled coil</keyword>
<dbReference type="Proteomes" id="UP000036847">
    <property type="component" value="Chromosome"/>
</dbReference>
<keyword evidence="3" id="KW-0597">Phosphoprotein</keyword>
<evidence type="ECO:0000256" key="2">
    <source>
        <dbReference type="ARBA" id="ARBA00012438"/>
    </source>
</evidence>
<keyword evidence="5 9" id="KW-0418">Kinase</keyword>
<dbReference type="GO" id="GO:0000155">
    <property type="term" value="F:phosphorelay sensor kinase activity"/>
    <property type="evidence" value="ECO:0007669"/>
    <property type="project" value="InterPro"/>
</dbReference>
<dbReference type="Pfam" id="PF02518">
    <property type="entry name" value="HATPase_c"/>
    <property type="match status" value="1"/>
</dbReference>
<dbReference type="SMART" id="SM00387">
    <property type="entry name" value="HATPase_c"/>
    <property type="match status" value="1"/>
</dbReference>
<dbReference type="InterPro" id="IPR036097">
    <property type="entry name" value="HisK_dim/P_sf"/>
</dbReference>
<dbReference type="SMART" id="SM00388">
    <property type="entry name" value="HisKA"/>
    <property type="match status" value="1"/>
</dbReference>
<evidence type="ECO:0000313" key="12">
    <source>
        <dbReference type="EMBL" id="RGY70716.1"/>
    </source>
</evidence>
<evidence type="ECO:0000256" key="5">
    <source>
        <dbReference type="ARBA" id="ARBA00022777"/>
    </source>
</evidence>
<dbReference type="InterPro" id="IPR003661">
    <property type="entry name" value="HisK_dim/P_dom"/>
</dbReference>
<organism evidence="9">
    <name type="scientific">Bacteroides fragilis</name>
    <dbReference type="NCBI Taxonomy" id="817"/>
    <lineage>
        <taxon>Bacteria</taxon>
        <taxon>Pseudomonadati</taxon>
        <taxon>Bacteroidota</taxon>
        <taxon>Bacteroidia</taxon>
        <taxon>Bacteroidales</taxon>
        <taxon>Bacteroidaceae</taxon>
        <taxon>Bacteroides</taxon>
    </lineage>
</organism>
<keyword evidence="10" id="KW-0067">ATP-binding</keyword>
<evidence type="ECO:0000256" key="1">
    <source>
        <dbReference type="ARBA" id="ARBA00000085"/>
    </source>
</evidence>
<reference evidence="11 13" key="4">
    <citation type="submission" date="2019-03" db="EMBL/GenBank/DDBJ databases">
        <title>Complete genome assembly of MDR B. fragilis.</title>
        <authorList>
            <person name="Sydenham T.V."/>
            <person name="Hasman H."/>
            <person name="Justesen U.S."/>
        </authorList>
    </citation>
    <scope>NUCLEOTIDE SEQUENCE [LARGE SCALE GENOMIC DNA]</scope>
    <source>
        <strain evidence="11 13">DCMSKEJBY0001B</strain>
    </source>
</reference>
<reference evidence="9" key="1">
    <citation type="book" date="2014" name="THE 24TH EUROPEAN CONGRESS OF CLINICAL MICROBIOLOGY AND INFECTIOUS DISEASES" publisher="ECCMID 2014" city="Barcelona, Spain">
        <title>Identification of resistance genes in three multidrug-resistant Bacteroides fragilis isolates by whole genome sequencing.</title>
        <editorList>
            <person name="Unknown"/>
            <person name="A."/>
        </editorList>
        <authorList>
            <person name="Sydenham T.V."/>
            <person name="Hasman H."/>
            <person name="Wang M."/>
            <person name="Soki J."/>
            <person name="Nagy E."/>
            <person name="Justesen U.S."/>
        </authorList>
    </citation>
    <scope>NUCLEOTIDE SEQUENCE</scope>
    <source>
        <strain evidence="9">DCMOUH0018B</strain>
        <strain evidence="11">DCMSKEJBY0001B</strain>
    </source>
</reference>
<feature type="domain" description="Histidine kinase" evidence="8">
    <location>
        <begin position="173"/>
        <end position="385"/>
    </location>
</feature>
<keyword evidence="6" id="KW-0902">Two-component regulatory system</keyword>
<dbReference type="PANTHER" id="PTHR43711">
    <property type="entry name" value="TWO-COMPONENT HISTIDINE KINASE"/>
    <property type="match status" value="1"/>
</dbReference>
<dbReference type="EMBL" id="JAPUAC010000018">
    <property type="protein sequence ID" value="MCZ2656202.1"/>
    <property type="molecule type" value="Genomic_DNA"/>
</dbReference>
<evidence type="ECO:0000259" key="8">
    <source>
        <dbReference type="PROSITE" id="PS50109"/>
    </source>
</evidence>
<name>A0A081UA39_BACFG</name>
<dbReference type="PANTHER" id="PTHR43711:SF31">
    <property type="entry name" value="HISTIDINE KINASE"/>
    <property type="match status" value="1"/>
</dbReference>
<dbReference type="EMBL" id="CP036546">
    <property type="protein sequence ID" value="QCQ44754.1"/>
    <property type="molecule type" value="Genomic_DNA"/>
</dbReference>
<dbReference type="Gene3D" id="1.10.287.130">
    <property type="match status" value="1"/>
</dbReference>
<dbReference type="SUPFAM" id="SSF55874">
    <property type="entry name" value="ATPase domain of HSP90 chaperone/DNA topoisomerase II/histidine kinase"/>
    <property type="match status" value="1"/>
</dbReference>
<dbReference type="AlphaFoldDB" id="A0A081UA39"/>
<dbReference type="PROSITE" id="PS50109">
    <property type="entry name" value="HIS_KIN"/>
    <property type="match status" value="1"/>
</dbReference>
<reference evidence="10" key="5">
    <citation type="submission" date="2022-12" db="EMBL/GenBank/DDBJ databases">
        <title>Development of a Multilocus Sequence Typing Scheme for Bacteroides fragilis Based on Whole Genome Sequencing Data and Clinical Application.</title>
        <authorList>
            <person name="Nielsen F.D."/>
            <person name="Justesen U.S."/>
        </authorList>
    </citation>
    <scope>NUCLEOTIDE SEQUENCE</scope>
    <source>
        <strain evidence="10">BF_BC_ODE_DK_2015_2</strain>
    </source>
</reference>
<feature type="coiled-coil region" evidence="7">
    <location>
        <begin position="146"/>
        <end position="173"/>
    </location>
</feature>
<dbReference type="InterPro" id="IPR004358">
    <property type="entry name" value="Sig_transdc_His_kin-like_C"/>
</dbReference>
<evidence type="ECO:0000313" key="9">
    <source>
        <dbReference type="EMBL" id="KFX72367.1"/>
    </source>
</evidence>
<dbReference type="SUPFAM" id="SSF47384">
    <property type="entry name" value="Homodimeric domain of signal transducing histidine kinase"/>
    <property type="match status" value="1"/>
</dbReference>
<gene>
    <name evidence="12" type="ORF">DXA27_04860</name>
    <name evidence="11" type="ORF">EC80_007810</name>
    <name evidence="9" type="ORF">EE52_0223060</name>
    <name evidence="10" type="ORF">O1422_18795</name>
</gene>
<dbReference type="RefSeq" id="WP_005810502.1">
    <property type="nucleotide sequence ID" value="NZ_CP036542.1"/>
</dbReference>
<evidence type="ECO:0000313" key="13">
    <source>
        <dbReference type="Proteomes" id="UP000036847"/>
    </source>
</evidence>
<evidence type="ECO:0000256" key="6">
    <source>
        <dbReference type="ARBA" id="ARBA00023012"/>
    </source>
</evidence>
<dbReference type="CDD" id="cd00082">
    <property type="entry name" value="HisKA"/>
    <property type="match status" value="1"/>
</dbReference>
<comment type="catalytic activity">
    <reaction evidence="1">
        <text>ATP + protein L-histidine = ADP + protein N-phospho-L-histidine.</text>
        <dbReference type="EC" id="2.7.13.3"/>
    </reaction>
</comment>
<accession>A0A081UA39</accession>
<dbReference type="PATRIC" id="fig|817.51.peg.4965"/>
<dbReference type="PRINTS" id="PR00344">
    <property type="entry name" value="BCTRLSENSOR"/>
</dbReference>
<dbReference type="Pfam" id="PF00512">
    <property type="entry name" value="HisKA"/>
    <property type="match status" value="1"/>
</dbReference>
<reference evidence="12 14" key="3">
    <citation type="submission" date="2018-08" db="EMBL/GenBank/DDBJ databases">
        <title>A genome reference for cultivated species of the human gut microbiota.</title>
        <authorList>
            <person name="Zou Y."/>
            <person name="Xue W."/>
            <person name="Luo G."/>
        </authorList>
    </citation>
    <scope>NUCLEOTIDE SEQUENCE [LARGE SCALE GENOMIC DNA]</scope>
    <source>
        <strain evidence="12 14">OF01-1</strain>
    </source>
</reference>
<protein>
    <recommendedName>
        <fullName evidence="2">histidine kinase</fullName>
        <ecNumber evidence="2">2.7.13.3</ecNumber>
    </recommendedName>
</protein>
<evidence type="ECO:0000313" key="11">
    <source>
        <dbReference type="EMBL" id="QCQ44754.1"/>
    </source>
</evidence>
<sequence>MKQKEQTELLRTQQMLNEVNRKLLMTLGVAEVFPWKWELAERMVWFDARPSDDPEGWEIIHNDLFPVSITRVYEGIYKEDRFRVVRACRELLNGKVKKVVIELRFWAKKKEGLVLEWLEMHAIPGKYDGNGKLLTVEGSLMSISKRKALEEELTAAKERAEEANRLKSALIANMNHEIRTPLNAIVGFASLLSIVDDEKEQQEYIGLIQSNTEHLLRLMNDVIDLSNIESGVMDMAGSDVLLDPLMEEIEQIYRPKAESRSLVLAWDGEQLGAHIYTDRGRLIQILEHLLCNAIKFTLKGTVRLGYRKKEEGRIWFYVTDTGCGIPEEKKELIFERFVKLDDFVQGLGLGLPLCKIIVDRLHGTIGVDSKVGEGSTFWFTLPDLSGKLI</sequence>
<evidence type="ECO:0000256" key="7">
    <source>
        <dbReference type="SAM" id="Coils"/>
    </source>
</evidence>
<evidence type="ECO:0000256" key="4">
    <source>
        <dbReference type="ARBA" id="ARBA00022679"/>
    </source>
</evidence>
<keyword evidence="10" id="KW-0547">Nucleotide-binding</keyword>
<dbReference type="Gene3D" id="3.30.565.10">
    <property type="entry name" value="Histidine kinase-like ATPase, C-terminal domain"/>
    <property type="match status" value="1"/>
</dbReference>
<dbReference type="Proteomes" id="UP000284614">
    <property type="component" value="Unassembled WGS sequence"/>
</dbReference>
<dbReference type="InterPro" id="IPR003594">
    <property type="entry name" value="HATPase_dom"/>
</dbReference>
<keyword evidence="4" id="KW-0808">Transferase</keyword>
<reference evidence="9" key="2">
    <citation type="submission" date="2014-07" db="EMBL/GenBank/DDBJ databases">
        <title>Genetics and epidemiology of antimicrobial resistance in B. fragilis group.</title>
        <authorList>
            <person name="Sydenham T.V."/>
            <person name="Hasman H."/>
            <person name="Kemp M."/>
            <person name="Justesen U.S."/>
        </authorList>
    </citation>
    <scope>NUCLEOTIDE SEQUENCE [LARGE SCALE GENOMIC DNA]</scope>
    <source>
        <strain evidence="9">DCMOUH0018B</strain>
    </source>
</reference>
<dbReference type="InterPro" id="IPR050736">
    <property type="entry name" value="Sensor_HK_Regulatory"/>
</dbReference>
<dbReference type="EMBL" id="JMZZ02000228">
    <property type="protein sequence ID" value="KFX72367.1"/>
    <property type="molecule type" value="Genomic_DNA"/>
</dbReference>
<dbReference type="Proteomes" id="UP001075704">
    <property type="component" value="Unassembled WGS sequence"/>
</dbReference>